<dbReference type="OrthoDB" id="9879298at2"/>
<protein>
    <submittedName>
        <fullName evidence="3">Uncharacterized protein</fullName>
    </submittedName>
</protein>
<dbReference type="EMBL" id="BLAU01000001">
    <property type="protein sequence ID" value="GET23333.1"/>
    <property type="molecule type" value="Genomic_DNA"/>
</dbReference>
<evidence type="ECO:0000313" key="3">
    <source>
        <dbReference type="EMBL" id="PSK83791.1"/>
    </source>
</evidence>
<dbReference type="PROSITE" id="PS51257">
    <property type="entry name" value="PROKAR_LIPOPROTEIN"/>
    <property type="match status" value="1"/>
</dbReference>
<reference evidence="2 5" key="2">
    <citation type="submission" date="2019-10" db="EMBL/GenBank/DDBJ databases">
        <title>Prolixibacter strains distinguished by the presence of nitrate reductase genes were adept at nitrate-dependent anaerobic corrosion of metallic iron and carbon steel.</title>
        <authorList>
            <person name="Iino T."/>
            <person name="Shono N."/>
            <person name="Ito K."/>
            <person name="Nakamura R."/>
            <person name="Sueoka K."/>
            <person name="Harayama S."/>
            <person name="Ohkuma M."/>
        </authorList>
    </citation>
    <scope>NUCLEOTIDE SEQUENCE [LARGE SCALE GENOMIC DNA]</scope>
    <source>
        <strain evidence="2 5">MIC1-1</strain>
    </source>
</reference>
<evidence type="ECO:0000313" key="4">
    <source>
        <dbReference type="Proteomes" id="UP000240621"/>
    </source>
</evidence>
<dbReference type="Proteomes" id="UP000240621">
    <property type="component" value="Unassembled WGS sequence"/>
</dbReference>
<organism evidence="3 4">
    <name type="scientific">Prolixibacter denitrificans</name>
    <dbReference type="NCBI Taxonomy" id="1541063"/>
    <lineage>
        <taxon>Bacteria</taxon>
        <taxon>Pseudomonadati</taxon>
        <taxon>Bacteroidota</taxon>
        <taxon>Bacteroidia</taxon>
        <taxon>Marinilabiliales</taxon>
        <taxon>Prolixibacteraceae</taxon>
        <taxon>Prolixibacter</taxon>
    </lineage>
</organism>
<evidence type="ECO:0000313" key="2">
    <source>
        <dbReference type="EMBL" id="GET23333.1"/>
    </source>
</evidence>
<feature type="signal peptide" evidence="1">
    <location>
        <begin position="1"/>
        <end position="19"/>
    </location>
</feature>
<sequence length="159" mass="17446">MKFNLLFYIAVLFLMSSCASTRLPCPCEASSVILLDDTELHIHSEVILETDSDSTSEGIKIIAQIIASGGKPLPKGLHAEIYAIRPSDMSFDGYEGKFDKQLTDVPGGFMELTALNGPDWKVGTQVDVAVRLADDAGDRKYIKEDKVVIRKEQSSHANQ</sequence>
<dbReference type="RefSeq" id="WP_146141983.1">
    <property type="nucleotide sequence ID" value="NZ_BLAU01000001.1"/>
</dbReference>
<keyword evidence="5" id="KW-1185">Reference proteome</keyword>
<proteinExistence type="predicted"/>
<reference evidence="3 4" key="1">
    <citation type="submission" date="2018-03" db="EMBL/GenBank/DDBJ databases">
        <title>Genomic Encyclopedia of Archaeal and Bacterial Type Strains, Phase II (KMG-II): from individual species to whole genera.</title>
        <authorList>
            <person name="Goeker M."/>
        </authorList>
    </citation>
    <scope>NUCLEOTIDE SEQUENCE [LARGE SCALE GENOMIC DNA]</scope>
    <source>
        <strain evidence="3 4">DSM 27267</strain>
    </source>
</reference>
<evidence type="ECO:0000313" key="5">
    <source>
        <dbReference type="Proteomes" id="UP000396862"/>
    </source>
</evidence>
<accession>A0A2P8CFM6</accession>
<feature type="chain" id="PRO_5015148556" evidence="1">
    <location>
        <begin position="20"/>
        <end position="159"/>
    </location>
</feature>
<name>A0A2P8CFM6_9BACT</name>
<gene>
    <name evidence="3" type="ORF">CLV93_103206</name>
    <name evidence="2" type="ORF">JCM18694_35790</name>
</gene>
<dbReference type="Proteomes" id="UP000396862">
    <property type="component" value="Unassembled WGS sequence"/>
</dbReference>
<dbReference type="AlphaFoldDB" id="A0A2P8CFM6"/>
<keyword evidence="1" id="KW-0732">Signal</keyword>
<comment type="caution">
    <text evidence="3">The sequence shown here is derived from an EMBL/GenBank/DDBJ whole genome shotgun (WGS) entry which is preliminary data.</text>
</comment>
<dbReference type="EMBL" id="PYGC01000003">
    <property type="protein sequence ID" value="PSK83791.1"/>
    <property type="molecule type" value="Genomic_DNA"/>
</dbReference>
<evidence type="ECO:0000256" key="1">
    <source>
        <dbReference type="SAM" id="SignalP"/>
    </source>
</evidence>